<evidence type="ECO:0000256" key="3">
    <source>
        <dbReference type="ARBA" id="ARBA00023125"/>
    </source>
</evidence>
<comment type="caution">
    <text evidence="8">The sequence shown here is derived from an EMBL/GenBank/DDBJ whole genome shotgun (WGS) entry which is preliminary data.</text>
</comment>
<dbReference type="InterPro" id="IPR007219">
    <property type="entry name" value="XnlR_reg_dom"/>
</dbReference>
<evidence type="ECO:0000256" key="5">
    <source>
        <dbReference type="ARBA" id="ARBA00023242"/>
    </source>
</evidence>
<dbReference type="Proteomes" id="UP000234275">
    <property type="component" value="Unassembled WGS sequence"/>
</dbReference>
<keyword evidence="2" id="KW-0805">Transcription regulation</keyword>
<dbReference type="GO" id="GO:0009893">
    <property type="term" value="P:positive regulation of metabolic process"/>
    <property type="evidence" value="ECO:0007669"/>
    <property type="project" value="UniProtKB-ARBA"/>
</dbReference>
<keyword evidence="3" id="KW-0238">DNA-binding</keyword>
<dbReference type="STRING" id="1392250.A0A2I2FUA9"/>
<feature type="region of interest" description="Disordered" evidence="6">
    <location>
        <begin position="47"/>
        <end position="77"/>
    </location>
</feature>
<evidence type="ECO:0000256" key="4">
    <source>
        <dbReference type="ARBA" id="ARBA00023163"/>
    </source>
</evidence>
<evidence type="ECO:0000313" key="8">
    <source>
        <dbReference type="EMBL" id="PLB44156.1"/>
    </source>
</evidence>
<sequence length="480" mass="53262">MPPHSPVSVSCLQRACDHCRRKKARCDSIDSTCTRCRTAGHNCTFDIPPGKRGPKGKPRRRDIVNVQDDTSQRHYPIERASHSSSIASLRDPTVLDRCVLLADAIAHASSFATSLEPVIRECTDLFFSYIAPFNMSVHELTFRRLVNQAFETLPSGASLSASAFALITAVCAKVCFFLPSDLFALGNCLGETFLKASRSCLASYSDADLENPCADSITIRYLHSNCLHISARPKVAWYVFGEAVRLIMHMRLHDEYSYLSLPSVEAAMRRNAFWQVYIGDKSMGILRSMPITICDYAFDGGITAAYPSTDQNELVLGYNLGTQLWRSAADLLLQIRMAGKGQPSGPELSQPSLTPLDHRTLSELYVRFATCIDSLPAHLMPDSISISCDGSTTHNAFAVQIADLHVTYHCLKMHFTLALEKIGYFSYTGESVDMLVLRKTEVAESMVQLLQALPFWCLQVSGEPCVRERLPHNSLQPAKH</sequence>
<dbReference type="Gene3D" id="4.10.240.10">
    <property type="entry name" value="Zn(2)-C6 fungal-type DNA-binding domain"/>
    <property type="match status" value="1"/>
</dbReference>
<gene>
    <name evidence="8" type="ORF">P170DRAFT_479927</name>
</gene>
<dbReference type="PROSITE" id="PS50048">
    <property type="entry name" value="ZN2_CY6_FUNGAL_2"/>
    <property type="match status" value="1"/>
</dbReference>
<evidence type="ECO:0000313" key="9">
    <source>
        <dbReference type="Proteomes" id="UP000234275"/>
    </source>
</evidence>
<evidence type="ECO:0000259" key="7">
    <source>
        <dbReference type="PROSITE" id="PS50048"/>
    </source>
</evidence>
<name>A0A2I2FUA9_9EURO</name>
<dbReference type="Pfam" id="PF04082">
    <property type="entry name" value="Fungal_trans"/>
    <property type="match status" value="1"/>
</dbReference>
<dbReference type="Pfam" id="PF00172">
    <property type="entry name" value="Zn_clus"/>
    <property type="match status" value="1"/>
</dbReference>
<evidence type="ECO:0000256" key="6">
    <source>
        <dbReference type="SAM" id="MobiDB-lite"/>
    </source>
</evidence>
<dbReference type="PROSITE" id="PS00463">
    <property type="entry name" value="ZN2_CY6_FUNGAL_1"/>
    <property type="match status" value="1"/>
</dbReference>
<dbReference type="SUPFAM" id="SSF57701">
    <property type="entry name" value="Zn2/Cys6 DNA-binding domain"/>
    <property type="match status" value="1"/>
</dbReference>
<evidence type="ECO:0000256" key="1">
    <source>
        <dbReference type="ARBA" id="ARBA00022723"/>
    </source>
</evidence>
<keyword evidence="4" id="KW-0804">Transcription</keyword>
<dbReference type="GO" id="GO:0003677">
    <property type="term" value="F:DNA binding"/>
    <property type="evidence" value="ECO:0007669"/>
    <property type="project" value="UniProtKB-KW"/>
</dbReference>
<reference evidence="8 9" key="1">
    <citation type="submission" date="2016-12" db="EMBL/GenBank/DDBJ databases">
        <title>The genomes of Aspergillus section Nigri reveals drivers in fungal speciation.</title>
        <authorList>
            <consortium name="DOE Joint Genome Institute"/>
            <person name="Vesth T.C."/>
            <person name="Nybo J."/>
            <person name="Theobald S."/>
            <person name="Brandl J."/>
            <person name="Frisvad J.C."/>
            <person name="Nielsen K.F."/>
            <person name="Lyhne E.K."/>
            <person name="Kogle M.E."/>
            <person name="Kuo A."/>
            <person name="Riley R."/>
            <person name="Clum A."/>
            <person name="Nolan M."/>
            <person name="Lipzen A."/>
            <person name="Salamov A."/>
            <person name="Henrissat B."/>
            <person name="Wiebenga A."/>
            <person name="De Vries R.P."/>
            <person name="Grigoriev I.V."/>
            <person name="Mortensen U.H."/>
            <person name="Andersen M.R."/>
            <person name="Baker S.E."/>
        </authorList>
    </citation>
    <scope>NUCLEOTIDE SEQUENCE [LARGE SCALE GENOMIC DNA]</scope>
    <source>
        <strain evidence="8 9">IBT 23096</strain>
    </source>
</reference>
<proteinExistence type="predicted"/>
<dbReference type="InterPro" id="IPR036864">
    <property type="entry name" value="Zn2-C6_fun-type_DNA-bd_sf"/>
</dbReference>
<keyword evidence="9" id="KW-1185">Reference proteome</keyword>
<dbReference type="GO" id="GO:0000981">
    <property type="term" value="F:DNA-binding transcription factor activity, RNA polymerase II-specific"/>
    <property type="evidence" value="ECO:0007669"/>
    <property type="project" value="InterPro"/>
</dbReference>
<keyword evidence="5" id="KW-0539">Nucleus</keyword>
<protein>
    <recommendedName>
        <fullName evidence="7">Zn(2)-C6 fungal-type domain-containing protein</fullName>
    </recommendedName>
</protein>
<dbReference type="GeneID" id="36561435"/>
<accession>A0A2I2FUA9</accession>
<dbReference type="SMART" id="SM00066">
    <property type="entry name" value="GAL4"/>
    <property type="match status" value="1"/>
</dbReference>
<feature type="domain" description="Zn(2)-C6 fungal-type" evidence="7">
    <location>
        <begin position="15"/>
        <end position="45"/>
    </location>
</feature>
<dbReference type="PANTHER" id="PTHR46910:SF1">
    <property type="entry name" value="MISCELLANEOUS ZN(II)2CYS6 TRANSCRIPTION FACTOR (EUROFUNG)-RELATED"/>
    <property type="match status" value="1"/>
</dbReference>
<dbReference type="GO" id="GO:0008270">
    <property type="term" value="F:zinc ion binding"/>
    <property type="evidence" value="ECO:0007669"/>
    <property type="project" value="InterPro"/>
</dbReference>
<evidence type="ECO:0000256" key="2">
    <source>
        <dbReference type="ARBA" id="ARBA00023015"/>
    </source>
</evidence>
<dbReference type="VEuPathDB" id="FungiDB:P170DRAFT_479927"/>
<dbReference type="AlphaFoldDB" id="A0A2I2FUA9"/>
<organism evidence="8 9">
    <name type="scientific">Aspergillus steynii IBT 23096</name>
    <dbReference type="NCBI Taxonomy" id="1392250"/>
    <lineage>
        <taxon>Eukaryota</taxon>
        <taxon>Fungi</taxon>
        <taxon>Dikarya</taxon>
        <taxon>Ascomycota</taxon>
        <taxon>Pezizomycotina</taxon>
        <taxon>Eurotiomycetes</taxon>
        <taxon>Eurotiomycetidae</taxon>
        <taxon>Eurotiales</taxon>
        <taxon>Aspergillaceae</taxon>
        <taxon>Aspergillus</taxon>
        <taxon>Aspergillus subgen. Circumdati</taxon>
    </lineage>
</organism>
<dbReference type="InterPro" id="IPR050987">
    <property type="entry name" value="AtrR-like"/>
</dbReference>
<dbReference type="PANTHER" id="PTHR46910">
    <property type="entry name" value="TRANSCRIPTION FACTOR PDR1"/>
    <property type="match status" value="1"/>
</dbReference>
<dbReference type="EMBL" id="MSFO01000009">
    <property type="protein sequence ID" value="PLB44156.1"/>
    <property type="molecule type" value="Genomic_DNA"/>
</dbReference>
<dbReference type="CDD" id="cd12148">
    <property type="entry name" value="fungal_TF_MHR"/>
    <property type="match status" value="1"/>
</dbReference>
<dbReference type="CDD" id="cd00067">
    <property type="entry name" value="GAL4"/>
    <property type="match status" value="1"/>
</dbReference>
<dbReference type="SMART" id="SM00906">
    <property type="entry name" value="Fungal_trans"/>
    <property type="match status" value="1"/>
</dbReference>
<dbReference type="GO" id="GO:0006351">
    <property type="term" value="P:DNA-templated transcription"/>
    <property type="evidence" value="ECO:0007669"/>
    <property type="project" value="InterPro"/>
</dbReference>
<dbReference type="InterPro" id="IPR001138">
    <property type="entry name" value="Zn2Cys6_DnaBD"/>
</dbReference>
<dbReference type="RefSeq" id="XP_024699458.1">
    <property type="nucleotide sequence ID" value="XM_024853737.1"/>
</dbReference>
<keyword evidence="1" id="KW-0479">Metal-binding</keyword>
<dbReference type="OrthoDB" id="4481785at2759"/>